<evidence type="ECO:0000256" key="1">
    <source>
        <dbReference type="SAM" id="MobiDB-lite"/>
    </source>
</evidence>
<protein>
    <submittedName>
        <fullName evidence="2">Uncharacterized protein</fullName>
    </submittedName>
</protein>
<gene>
    <name evidence="2" type="ORF">M422DRAFT_262504</name>
</gene>
<name>A0A0C9VD54_SPHS4</name>
<evidence type="ECO:0000313" key="3">
    <source>
        <dbReference type="Proteomes" id="UP000054279"/>
    </source>
</evidence>
<proteinExistence type="predicted"/>
<dbReference type="EMBL" id="KN837190">
    <property type="protein sequence ID" value="KIJ35331.1"/>
    <property type="molecule type" value="Genomic_DNA"/>
</dbReference>
<keyword evidence="3" id="KW-1185">Reference proteome</keyword>
<accession>A0A0C9VD54</accession>
<organism evidence="2 3">
    <name type="scientific">Sphaerobolus stellatus (strain SS14)</name>
    <dbReference type="NCBI Taxonomy" id="990650"/>
    <lineage>
        <taxon>Eukaryota</taxon>
        <taxon>Fungi</taxon>
        <taxon>Dikarya</taxon>
        <taxon>Basidiomycota</taxon>
        <taxon>Agaricomycotina</taxon>
        <taxon>Agaricomycetes</taxon>
        <taxon>Phallomycetidae</taxon>
        <taxon>Geastrales</taxon>
        <taxon>Sphaerobolaceae</taxon>
        <taxon>Sphaerobolus</taxon>
    </lineage>
</organism>
<feature type="region of interest" description="Disordered" evidence="1">
    <location>
        <begin position="351"/>
        <end position="380"/>
    </location>
</feature>
<dbReference type="AlphaFoldDB" id="A0A0C9VD54"/>
<evidence type="ECO:0000313" key="2">
    <source>
        <dbReference type="EMBL" id="KIJ35331.1"/>
    </source>
</evidence>
<dbReference type="OrthoDB" id="3267228at2759"/>
<dbReference type="HOGENOM" id="CLU_360218_0_0_1"/>
<dbReference type="Proteomes" id="UP000054279">
    <property type="component" value="Unassembled WGS sequence"/>
</dbReference>
<reference evidence="2 3" key="1">
    <citation type="submission" date="2014-06" db="EMBL/GenBank/DDBJ databases">
        <title>Evolutionary Origins and Diversification of the Mycorrhizal Mutualists.</title>
        <authorList>
            <consortium name="DOE Joint Genome Institute"/>
            <consortium name="Mycorrhizal Genomics Consortium"/>
            <person name="Kohler A."/>
            <person name="Kuo A."/>
            <person name="Nagy L.G."/>
            <person name="Floudas D."/>
            <person name="Copeland A."/>
            <person name="Barry K.W."/>
            <person name="Cichocki N."/>
            <person name="Veneault-Fourrey C."/>
            <person name="LaButti K."/>
            <person name="Lindquist E.A."/>
            <person name="Lipzen A."/>
            <person name="Lundell T."/>
            <person name="Morin E."/>
            <person name="Murat C."/>
            <person name="Riley R."/>
            <person name="Ohm R."/>
            <person name="Sun H."/>
            <person name="Tunlid A."/>
            <person name="Henrissat B."/>
            <person name="Grigoriev I.V."/>
            <person name="Hibbett D.S."/>
            <person name="Martin F."/>
        </authorList>
    </citation>
    <scope>NUCLEOTIDE SEQUENCE [LARGE SCALE GENOMIC DNA]</scope>
    <source>
        <strain evidence="2 3">SS14</strain>
    </source>
</reference>
<sequence>MWSLEGVEPPQFLPKHARQFLHGAACTLPQPEVEAALTKIIDLTLKEGELTLSVSDIEVDLRRLRKAQAAGSSFTASQLAYHMHMPENNNDIIFLHLAFEDKDAVDKITVMKAVLPRLEQSNFTANSLNSFEAAWRLVDPTASNTLNIDKLFLLLYLLGQSKKEVALPKELPPFARSLIFEWQKEDMEVLQQSKQVQQTNQDVNEQFTQSIHPTAQATRTESPRTGIRSAMEQPEVTAARQPEVRPQMVQPGQVPQSSQTSAIPMTLVSQTGLKSPHPLFTGPNAPTTPHGNMSLSSNNPFTPERMAAWEQLQARFLKVPRTSVVEDTAPPRLPEDIDMNEQSPVRTQVAASGMSTEPMATPNRARNIPAHEGKANNPQQASVLTEASSLPLDALSLIQTTTDSIVAKASDIIVGQVKDLLEKYTADGVARGKTPPGHRHAKSDAEKKIDAAIRELTRELMGWGTKSHPHAAPPNGPNAEELKMHDLGLSKGPTKDNFRLDWNGPNATGWNRTASYVFADEFIMRCKEGYYAVRSFPDWALGRHDVANRFRSKLPHLKTERKHAFTMALGTEEEKIAAEMKRDKAMKAKRHRSRCDELFKFRLRVLDRHPEAPPILRIILEYLGVDGMSSDDTDVESTKSTKPKFYRIHQVWRAEMGDKAMFIIDELHGLPNPLGQLPRHGGNVKRERIGNHPVLINEEPVPDLPKTFYNKKFLAKHPGTSEIFSTSDAWKEKIVLPDSFEGKIGEIPARFQPHIYPRWQEYA</sequence>